<dbReference type="Proteomes" id="UP001189429">
    <property type="component" value="Unassembled WGS sequence"/>
</dbReference>
<accession>A0ABN9VFU2</accession>
<evidence type="ECO:0000256" key="1">
    <source>
        <dbReference type="ARBA" id="ARBA00010271"/>
    </source>
</evidence>
<dbReference type="PANTHER" id="PTHR11062:SF281">
    <property type="entry name" value="EXOSTOSIN-LIKE 2"/>
    <property type="match status" value="1"/>
</dbReference>
<dbReference type="Pfam" id="PF03016">
    <property type="entry name" value="Exostosin_GT47"/>
    <property type="match status" value="1"/>
</dbReference>
<evidence type="ECO:0000313" key="3">
    <source>
        <dbReference type="EMBL" id="CAK0872037.1"/>
    </source>
</evidence>
<dbReference type="EMBL" id="CAUYUJ010017126">
    <property type="protein sequence ID" value="CAK0872037.1"/>
    <property type="molecule type" value="Genomic_DNA"/>
</dbReference>
<proteinExistence type="inferred from homology"/>
<comment type="similarity">
    <text evidence="1">Belongs to the glycosyltransferase 47 family.</text>
</comment>
<organism evidence="3 4">
    <name type="scientific">Prorocentrum cordatum</name>
    <dbReference type="NCBI Taxonomy" id="2364126"/>
    <lineage>
        <taxon>Eukaryota</taxon>
        <taxon>Sar</taxon>
        <taxon>Alveolata</taxon>
        <taxon>Dinophyceae</taxon>
        <taxon>Prorocentrales</taxon>
        <taxon>Prorocentraceae</taxon>
        <taxon>Prorocentrum</taxon>
    </lineage>
</organism>
<protein>
    <recommendedName>
        <fullName evidence="2">Exostosin GT47 domain-containing protein</fullName>
    </recommendedName>
</protein>
<keyword evidence="4" id="KW-1185">Reference proteome</keyword>
<dbReference type="InterPro" id="IPR004263">
    <property type="entry name" value="Exostosin"/>
</dbReference>
<evidence type="ECO:0000259" key="2">
    <source>
        <dbReference type="Pfam" id="PF03016"/>
    </source>
</evidence>
<dbReference type="InterPro" id="IPR040911">
    <property type="entry name" value="Exostosin_GT47"/>
</dbReference>
<dbReference type="PANTHER" id="PTHR11062">
    <property type="entry name" value="EXOSTOSIN HEPARAN SULFATE GLYCOSYLTRANSFERASE -RELATED"/>
    <property type="match status" value="1"/>
</dbReference>
<gene>
    <name evidence="3" type="ORF">PCOR1329_LOCUS57625</name>
</gene>
<reference evidence="3" key="1">
    <citation type="submission" date="2023-10" db="EMBL/GenBank/DDBJ databases">
        <authorList>
            <person name="Chen Y."/>
            <person name="Shah S."/>
            <person name="Dougan E. K."/>
            <person name="Thang M."/>
            <person name="Chan C."/>
        </authorList>
    </citation>
    <scope>NUCLEOTIDE SEQUENCE [LARGE SCALE GENOMIC DNA]</scope>
</reference>
<sequence length="409" mass="43216">MLESKYCAVLRGSSHTNNVRLYDVIAHGCVPVVISDDFQPPLGGQLPWADMAVFLPPSELPRLAEILLAIPEERRWQLFDALVGGPHSAARALDWRSGTFWAHVLGDAARGMLAGQAGHAWRAAAEGHRAAALRRHGARRLDGPCAGVEDVLPAIAAVARSARPPVQGAVVVDADAGTGELAEGVLVGLGQLHRRRLRAASLDAGELEEAAAAECERPAEVATVVSLESSASSFRRLSLLAERQQWRLGGWAGVLGALAQEDGEAEGGQLVTLPTLQRQLFEGQDVLLLKFGPRGPQNGALAGAREALLAQKVGFVCFGYSQDAWGPRLQLQEIVRYLFSLSYACLLVAGAELFPMSGALWDDAYAQASRAAVVCAALGDDRLLQLASAFGGSAAAAAGLVLALRELYS</sequence>
<evidence type="ECO:0000313" key="4">
    <source>
        <dbReference type="Proteomes" id="UP001189429"/>
    </source>
</evidence>
<feature type="domain" description="Exostosin GT47" evidence="2">
    <location>
        <begin position="1"/>
        <end position="67"/>
    </location>
</feature>
<comment type="caution">
    <text evidence="3">The sequence shown here is derived from an EMBL/GenBank/DDBJ whole genome shotgun (WGS) entry which is preliminary data.</text>
</comment>
<name>A0ABN9VFU2_9DINO</name>